<dbReference type="GO" id="GO:0030955">
    <property type="term" value="F:potassium ion binding"/>
    <property type="evidence" value="ECO:0007669"/>
    <property type="project" value="UniProtKB-UniRule"/>
</dbReference>
<evidence type="ECO:0000256" key="1">
    <source>
        <dbReference type="ARBA" id="ARBA00022448"/>
    </source>
</evidence>
<proteinExistence type="inferred from homology"/>
<evidence type="ECO:0000313" key="10">
    <source>
        <dbReference type="EMBL" id="MDZ5757430.1"/>
    </source>
</evidence>
<dbReference type="GO" id="GO:0005886">
    <property type="term" value="C:plasma membrane"/>
    <property type="evidence" value="ECO:0007669"/>
    <property type="project" value="UniProtKB-SubCell"/>
</dbReference>
<keyword evidence="2 9" id="KW-1003">Cell membrane</keyword>
<comment type="function">
    <text evidence="9">Part of the high-affinity ATP-driven potassium transport (or Kdp) system, which catalyzes the hydrolysis of ATP coupled with the electrogenic transport of potassium into the cytoplasm. This subunit binds the extracellular potassium ions and delivers the ions to the membrane domain of KdpB through an intramembrane tunnel.</text>
</comment>
<feature type="transmembrane region" description="Helical" evidence="9">
    <location>
        <begin position="257"/>
        <end position="278"/>
    </location>
</feature>
<dbReference type="Proteomes" id="UP001290462">
    <property type="component" value="Unassembled WGS sequence"/>
</dbReference>
<keyword evidence="4 9" id="KW-0812">Transmembrane</keyword>
<feature type="transmembrane region" description="Helical" evidence="9">
    <location>
        <begin position="176"/>
        <end position="198"/>
    </location>
</feature>
<gene>
    <name evidence="9 10" type="primary">kdpA</name>
    <name evidence="10" type="ORF">RAK27_02005</name>
</gene>
<reference evidence="10" key="1">
    <citation type="submission" date="2023-08" db="EMBL/GenBank/DDBJ databases">
        <title>Genomic characterization of piscicolin 126 produced by Carnobacterium maltaromaticum CM22 strain isolated from salmon (Salmo salar).</title>
        <authorList>
            <person name="Gonzalez-Gragera E."/>
            <person name="Garcia-Lopez J.D."/>
            <person name="Teso-Perez C."/>
            <person name="Gimenez-Hernandez I."/>
            <person name="Peralta-Sanchez J.M."/>
            <person name="Valdivia E."/>
            <person name="Montalban-Lopez M."/>
            <person name="Martin-Platero A.M."/>
            <person name="Banos A."/>
            <person name="Martinez-Bueno M."/>
        </authorList>
    </citation>
    <scope>NUCLEOTIDE SEQUENCE</scope>
    <source>
        <strain evidence="10">CM22</strain>
    </source>
</reference>
<dbReference type="RefSeq" id="WP_322808363.1">
    <property type="nucleotide sequence ID" value="NZ_JAVBVO010000001.1"/>
</dbReference>
<dbReference type="HAMAP" id="MF_00275">
    <property type="entry name" value="KdpA"/>
    <property type="match status" value="1"/>
</dbReference>
<dbReference type="EMBL" id="JAVBVO010000001">
    <property type="protein sequence ID" value="MDZ5757430.1"/>
    <property type="molecule type" value="Genomic_DNA"/>
</dbReference>
<evidence type="ECO:0000256" key="7">
    <source>
        <dbReference type="ARBA" id="ARBA00023065"/>
    </source>
</evidence>
<feature type="transmembrane region" description="Helical" evidence="9">
    <location>
        <begin position="6"/>
        <end position="27"/>
    </location>
</feature>
<keyword evidence="6 9" id="KW-1133">Transmembrane helix</keyword>
<dbReference type="PANTHER" id="PTHR30607:SF2">
    <property type="entry name" value="POTASSIUM-TRANSPORTING ATPASE POTASSIUM-BINDING SUBUNIT"/>
    <property type="match status" value="1"/>
</dbReference>
<protein>
    <recommendedName>
        <fullName evidence="9">Potassium-transporting ATPase potassium-binding subunit</fullName>
    </recommendedName>
    <alternativeName>
        <fullName evidence="9">ATP phosphohydrolase [potassium-transporting] A chain</fullName>
    </alternativeName>
    <alternativeName>
        <fullName evidence="9">Potassium-binding and translocating subunit A</fullName>
    </alternativeName>
    <alternativeName>
        <fullName evidence="9">Potassium-translocating ATPase A chain</fullName>
    </alternativeName>
</protein>
<evidence type="ECO:0000256" key="3">
    <source>
        <dbReference type="ARBA" id="ARBA00022538"/>
    </source>
</evidence>
<keyword evidence="5 9" id="KW-0630">Potassium</keyword>
<name>A0AAW9JLM1_CARML</name>
<evidence type="ECO:0000256" key="4">
    <source>
        <dbReference type="ARBA" id="ARBA00022692"/>
    </source>
</evidence>
<feature type="transmembrane region" description="Helical" evidence="9">
    <location>
        <begin position="527"/>
        <end position="550"/>
    </location>
</feature>
<feature type="transmembrane region" description="Helical" evidence="9">
    <location>
        <begin position="373"/>
        <end position="399"/>
    </location>
</feature>
<comment type="similarity">
    <text evidence="9">Belongs to the KdpA family.</text>
</comment>
<evidence type="ECO:0000256" key="8">
    <source>
        <dbReference type="ARBA" id="ARBA00023136"/>
    </source>
</evidence>
<dbReference type="NCBIfam" id="TIGR00680">
    <property type="entry name" value="kdpA"/>
    <property type="match status" value="1"/>
</dbReference>
<feature type="transmembrane region" description="Helical" evidence="9">
    <location>
        <begin position="285"/>
        <end position="304"/>
    </location>
</feature>
<evidence type="ECO:0000256" key="6">
    <source>
        <dbReference type="ARBA" id="ARBA00022989"/>
    </source>
</evidence>
<evidence type="ECO:0000256" key="2">
    <source>
        <dbReference type="ARBA" id="ARBA00022475"/>
    </source>
</evidence>
<accession>A0AAW9JLM1</accession>
<evidence type="ECO:0000256" key="9">
    <source>
        <dbReference type="HAMAP-Rule" id="MF_00275"/>
    </source>
</evidence>
<dbReference type="AlphaFoldDB" id="A0AAW9JLM1"/>
<organism evidence="10 11">
    <name type="scientific">Carnobacterium maltaromaticum</name>
    <name type="common">Carnobacterium piscicola</name>
    <dbReference type="NCBI Taxonomy" id="2751"/>
    <lineage>
        <taxon>Bacteria</taxon>
        <taxon>Bacillati</taxon>
        <taxon>Bacillota</taxon>
        <taxon>Bacilli</taxon>
        <taxon>Lactobacillales</taxon>
        <taxon>Carnobacteriaceae</taxon>
        <taxon>Carnobacterium</taxon>
    </lineage>
</organism>
<keyword evidence="1 9" id="KW-0813">Transport</keyword>
<comment type="caution">
    <text evidence="10">The sequence shown here is derived from an EMBL/GenBank/DDBJ whole genome shotgun (WGS) entry which is preliminary data.</text>
</comment>
<dbReference type="GO" id="GO:0008556">
    <property type="term" value="F:P-type potassium transmembrane transporter activity"/>
    <property type="evidence" value="ECO:0007669"/>
    <property type="project" value="InterPro"/>
</dbReference>
<sequence>MSAIVVNQILFLVILIGLGIPLGIYSYRVMSGKKVFLSRVIEPIENQVYKFIGKPAKLEMTAKKYALAIVSFSLFSFLAVFLLMLGQGFLPANPNGFSGTSIGLAFNTAVSFVTNTNWQAYSGEVTLSPFTQMVALTVQNFVSAGVGIAVLFALLRGFIARNKETLGNFWQDLTKAVLYILVPVSFVIALLLVSQGVVQSFSADVPVFSLETGQKILIPLGAAASQIAIKQLGTNGGGYFGANSAFPFENPTVFSNFIENLAILLIPVALIVAFGLFVKNAKQGRTIFIVSLVLLGLALVGVTMSESYTGPSYPGVVESGSLEGKETRFGVGWTSLWAVSTTAASNGSVNGMHDSLTPLGGMIPMFLMQLGEIVFGGAGSGLYGMIAFVILTVFIAGLLVGRTPEYLGKKIDPFDMKMVCLLILTPPLLVLLGTMSFVMLPNGMEWLTNSGPHGFSEVLYAFSSLANNNGSAFAGLTSDTPFLNVVGGVIMLVVRFVPMFAALFLGGNLAKKKMVAVSDGTLSTTNGTFVGMLIGVILLIGALSFLPAMALGPIAEYFMH</sequence>
<evidence type="ECO:0000256" key="5">
    <source>
        <dbReference type="ARBA" id="ARBA00022958"/>
    </source>
</evidence>
<dbReference type="PIRSF" id="PIRSF001294">
    <property type="entry name" value="K_ATPaseA"/>
    <property type="match status" value="1"/>
</dbReference>
<feature type="transmembrane region" description="Helical" evidence="9">
    <location>
        <begin position="419"/>
        <end position="440"/>
    </location>
</feature>
<dbReference type="Pfam" id="PF03814">
    <property type="entry name" value="KdpA"/>
    <property type="match status" value="1"/>
</dbReference>
<keyword evidence="8 9" id="KW-0472">Membrane</keyword>
<keyword evidence="7 9" id="KW-0406">Ion transport</keyword>
<comment type="subunit">
    <text evidence="9">The system is composed of three essential subunits: KdpA, KdpB and KdpC.</text>
</comment>
<comment type="subcellular location">
    <subcellularLocation>
        <location evidence="9">Cell membrane</location>
        <topology evidence="9">Multi-pass membrane protein</topology>
    </subcellularLocation>
</comment>
<dbReference type="PANTHER" id="PTHR30607">
    <property type="entry name" value="POTASSIUM-TRANSPORTING ATPASE A CHAIN"/>
    <property type="match status" value="1"/>
</dbReference>
<evidence type="ECO:0000313" key="11">
    <source>
        <dbReference type="Proteomes" id="UP001290462"/>
    </source>
</evidence>
<dbReference type="InterPro" id="IPR004623">
    <property type="entry name" value="KdpA"/>
</dbReference>
<keyword evidence="3 9" id="KW-0633">Potassium transport</keyword>
<feature type="transmembrane region" description="Helical" evidence="9">
    <location>
        <begin position="133"/>
        <end position="155"/>
    </location>
</feature>
<feature type="transmembrane region" description="Helical" evidence="9">
    <location>
        <begin position="482"/>
        <end position="506"/>
    </location>
</feature>
<feature type="transmembrane region" description="Helical" evidence="9">
    <location>
        <begin position="65"/>
        <end position="85"/>
    </location>
</feature>